<keyword evidence="2" id="KW-0378">Hydrolase</keyword>
<dbReference type="Pfam" id="PF13279">
    <property type="entry name" value="4HBT_2"/>
    <property type="match status" value="1"/>
</dbReference>
<dbReference type="InterPro" id="IPR006684">
    <property type="entry name" value="YbgC/YbaW"/>
</dbReference>
<name>A0A846TPJ1_9BACI</name>
<sequence length="147" mass="17109">MIISTREIEVRYAETDQMGVVYHANYLVWMELGRTQLIKELGFNYAEMEKDGIISPVLDIQASYKKPLRYGDTATIKTWVEEYDGIRSVYKYEIFNGNGELALTGSSKHVCVKKDSFRPISLKRSFPDWHEAYLQAMKKPEDEKEQV</sequence>
<dbReference type="PIRSF" id="PIRSF003230">
    <property type="entry name" value="YbgC"/>
    <property type="match status" value="1"/>
</dbReference>
<accession>A0A846TPJ1</accession>
<dbReference type="RefSeq" id="WP_167830847.1">
    <property type="nucleotide sequence ID" value="NZ_JAAVUM010000001.1"/>
</dbReference>
<dbReference type="GO" id="GO:0047617">
    <property type="term" value="F:fatty acyl-CoA hydrolase activity"/>
    <property type="evidence" value="ECO:0007669"/>
    <property type="project" value="TreeGrafter"/>
</dbReference>
<dbReference type="SUPFAM" id="SSF54637">
    <property type="entry name" value="Thioesterase/thiol ester dehydrase-isomerase"/>
    <property type="match status" value="1"/>
</dbReference>
<proteinExistence type="inferred from homology"/>
<dbReference type="PANTHER" id="PTHR31793">
    <property type="entry name" value="4-HYDROXYBENZOYL-COA THIOESTERASE FAMILY MEMBER"/>
    <property type="match status" value="1"/>
</dbReference>
<dbReference type="PANTHER" id="PTHR31793:SF27">
    <property type="entry name" value="NOVEL THIOESTERASE SUPERFAMILY DOMAIN AND SAPOSIN A-TYPE DOMAIN CONTAINING PROTEIN (0610012H03RIK)"/>
    <property type="match status" value="1"/>
</dbReference>
<dbReference type="NCBIfam" id="TIGR00051">
    <property type="entry name" value="YbgC/FadM family acyl-CoA thioesterase"/>
    <property type="match status" value="1"/>
</dbReference>
<dbReference type="Gene3D" id="3.10.129.10">
    <property type="entry name" value="Hotdog Thioesterase"/>
    <property type="match status" value="1"/>
</dbReference>
<dbReference type="Proteomes" id="UP000587942">
    <property type="component" value="Unassembled WGS sequence"/>
</dbReference>
<dbReference type="AlphaFoldDB" id="A0A846TPJ1"/>
<organism evidence="3 4">
    <name type="scientific">Mesobacillus selenatarsenatis</name>
    <dbReference type="NCBI Taxonomy" id="388741"/>
    <lineage>
        <taxon>Bacteria</taxon>
        <taxon>Bacillati</taxon>
        <taxon>Bacillota</taxon>
        <taxon>Bacilli</taxon>
        <taxon>Bacillales</taxon>
        <taxon>Bacillaceae</taxon>
        <taxon>Mesobacillus</taxon>
    </lineage>
</organism>
<dbReference type="CDD" id="cd00586">
    <property type="entry name" value="4HBT"/>
    <property type="match status" value="1"/>
</dbReference>
<dbReference type="InterPro" id="IPR029069">
    <property type="entry name" value="HotDog_dom_sf"/>
</dbReference>
<evidence type="ECO:0000256" key="2">
    <source>
        <dbReference type="ARBA" id="ARBA00022801"/>
    </source>
</evidence>
<comment type="similarity">
    <text evidence="1">Belongs to the 4-hydroxybenzoyl-CoA thioesterase family.</text>
</comment>
<dbReference type="EMBL" id="JAAVUM010000001">
    <property type="protein sequence ID" value="NKE04341.1"/>
    <property type="molecule type" value="Genomic_DNA"/>
</dbReference>
<dbReference type="InterPro" id="IPR050563">
    <property type="entry name" value="4-hydroxybenzoyl-CoA_TE"/>
</dbReference>
<gene>
    <name evidence="3" type="ORF">GWK17_02415</name>
</gene>
<evidence type="ECO:0000313" key="4">
    <source>
        <dbReference type="Proteomes" id="UP000587942"/>
    </source>
</evidence>
<evidence type="ECO:0000313" key="3">
    <source>
        <dbReference type="EMBL" id="NKE04341.1"/>
    </source>
</evidence>
<comment type="caution">
    <text evidence="3">The sequence shown here is derived from an EMBL/GenBank/DDBJ whole genome shotgun (WGS) entry which is preliminary data.</text>
</comment>
<evidence type="ECO:0000256" key="1">
    <source>
        <dbReference type="ARBA" id="ARBA00005953"/>
    </source>
</evidence>
<protein>
    <submittedName>
        <fullName evidence="3">Acyl-CoA thioesterase</fullName>
    </submittedName>
</protein>
<dbReference type="FunFam" id="3.10.129.10:FF:000026">
    <property type="entry name" value="Possible 4-hydroxybenzoyl-CoA thioesterase"/>
    <property type="match status" value="1"/>
</dbReference>
<reference evidence="3 4" key="1">
    <citation type="submission" date="2020-03" db="EMBL/GenBank/DDBJ databases">
        <authorList>
            <person name="Sun Q."/>
        </authorList>
    </citation>
    <scope>NUCLEOTIDE SEQUENCE [LARGE SCALE GENOMIC DNA]</scope>
    <source>
        <strain evidence="3 4">KACC 21451</strain>
    </source>
</reference>